<dbReference type="GO" id="GO:0005829">
    <property type="term" value="C:cytosol"/>
    <property type="evidence" value="ECO:0007669"/>
    <property type="project" value="TreeGrafter"/>
</dbReference>
<organism evidence="2 3">
    <name type="scientific">Geodia barretti</name>
    <name type="common">Barrett's horny sponge</name>
    <dbReference type="NCBI Taxonomy" id="519541"/>
    <lineage>
        <taxon>Eukaryota</taxon>
        <taxon>Metazoa</taxon>
        <taxon>Porifera</taxon>
        <taxon>Demospongiae</taxon>
        <taxon>Heteroscleromorpha</taxon>
        <taxon>Tetractinellida</taxon>
        <taxon>Astrophorina</taxon>
        <taxon>Geodiidae</taxon>
        <taxon>Geodia</taxon>
    </lineage>
</organism>
<comment type="caution">
    <text evidence="2">The sequence shown here is derived from an EMBL/GenBank/DDBJ whole genome shotgun (WGS) entry which is preliminary data.</text>
</comment>
<dbReference type="GO" id="GO:0072542">
    <property type="term" value="F:protein phosphatase activator activity"/>
    <property type="evidence" value="ECO:0007669"/>
    <property type="project" value="TreeGrafter"/>
</dbReference>
<reference evidence="2" key="1">
    <citation type="submission" date="2023-03" db="EMBL/GenBank/DDBJ databases">
        <authorList>
            <person name="Steffen K."/>
            <person name="Cardenas P."/>
        </authorList>
    </citation>
    <scope>NUCLEOTIDE SEQUENCE</scope>
</reference>
<evidence type="ECO:0000313" key="3">
    <source>
        <dbReference type="Proteomes" id="UP001174909"/>
    </source>
</evidence>
<dbReference type="PANTHER" id="PTHR10257">
    <property type="entry name" value="SERINE/THREONINE PROTEIN PHOSPHATASE 2A PP2A REGULATORY SUBUNIT B"/>
    <property type="match status" value="1"/>
</dbReference>
<dbReference type="Proteomes" id="UP001174909">
    <property type="component" value="Unassembled WGS sequence"/>
</dbReference>
<accession>A0AA35WBF0</accession>
<comment type="similarity">
    <text evidence="1">Belongs to the phosphatase 2A regulatory subunit B56 family.</text>
</comment>
<gene>
    <name evidence="2" type="ORF">GBAR_LOCUS5027</name>
</gene>
<sequence length="163" mass="18790">MPIKKKDKDKRPGHPHLPASSYTNMLDKIQFTGPHIRKDRNRGSSRFNISRNREIQKLPPLKDASVANREELFVQKIRQCCVIFDFNLDPLSDLKYKEVKRAAITELVEFMTSQRGVITELIYPEAVAMVRSNLVGVASRVHAFGVGVSHRSRENFNEWQRIS</sequence>
<evidence type="ECO:0000256" key="1">
    <source>
        <dbReference type="ARBA" id="ARBA00009745"/>
    </source>
</evidence>
<dbReference type="GO" id="GO:0007165">
    <property type="term" value="P:signal transduction"/>
    <property type="evidence" value="ECO:0007669"/>
    <property type="project" value="InterPro"/>
</dbReference>
<proteinExistence type="inferred from homology"/>
<dbReference type="PANTHER" id="PTHR10257:SF3">
    <property type="entry name" value="SERINE_THREONINE-PROTEIN PHOSPHATASE 2A 56 KDA REGULATORY SUBUNIT GAMMA ISOFORM"/>
    <property type="match status" value="1"/>
</dbReference>
<dbReference type="Pfam" id="PF01603">
    <property type="entry name" value="B56"/>
    <property type="match status" value="1"/>
</dbReference>
<dbReference type="GO" id="GO:0000159">
    <property type="term" value="C:protein phosphatase type 2A complex"/>
    <property type="evidence" value="ECO:0007669"/>
    <property type="project" value="InterPro"/>
</dbReference>
<dbReference type="InterPro" id="IPR016024">
    <property type="entry name" value="ARM-type_fold"/>
</dbReference>
<dbReference type="InterPro" id="IPR002554">
    <property type="entry name" value="PP2A_B56"/>
</dbReference>
<evidence type="ECO:0000313" key="2">
    <source>
        <dbReference type="EMBL" id="CAI8007062.1"/>
    </source>
</evidence>
<dbReference type="Gene3D" id="1.25.10.10">
    <property type="entry name" value="Leucine-rich Repeat Variant"/>
    <property type="match status" value="1"/>
</dbReference>
<keyword evidence="3" id="KW-1185">Reference proteome</keyword>
<dbReference type="AlphaFoldDB" id="A0AA35WBF0"/>
<protein>
    <submittedName>
        <fullName evidence="2">Serine/threonine-protein phosphatase 2A 56 kDa regulatory subunit delta isoform</fullName>
    </submittedName>
</protein>
<dbReference type="InterPro" id="IPR011989">
    <property type="entry name" value="ARM-like"/>
</dbReference>
<name>A0AA35WBF0_GEOBA</name>
<dbReference type="GO" id="GO:0005634">
    <property type="term" value="C:nucleus"/>
    <property type="evidence" value="ECO:0007669"/>
    <property type="project" value="TreeGrafter"/>
</dbReference>
<dbReference type="EMBL" id="CASHTH010000744">
    <property type="protein sequence ID" value="CAI8007062.1"/>
    <property type="molecule type" value="Genomic_DNA"/>
</dbReference>
<dbReference type="SUPFAM" id="SSF48371">
    <property type="entry name" value="ARM repeat"/>
    <property type="match status" value="1"/>
</dbReference>